<dbReference type="Proteomes" id="UP001595859">
    <property type="component" value="Unassembled WGS sequence"/>
</dbReference>
<gene>
    <name evidence="1" type="ORF">ACFPCV_03895</name>
</gene>
<name>A0ABV9RVD8_9PSEU</name>
<reference evidence="2" key="1">
    <citation type="journal article" date="2019" name="Int. J. Syst. Evol. Microbiol.">
        <title>The Global Catalogue of Microorganisms (GCM) 10K type strain sequencing project: providing services to taxonomists for standard genome sequencing and annotation.</title>
        <authorList>
            <consortium name="The Broad Institute Genomics Platform"/>
            <consortium name="The Broad Institute Genome Sequencing Center for Infectious Disease"/>
            <person name="Wu L."/>
            <person name="Ma J."/>
        </authorList>
    </citation>
    <scope>NUCLEOTIDE SEQUENCE [LARGE SCALE GENOMIC DNA]</scope>
    <source>
        <strain evidence="2">ZS-22-S1</strain>
    </source>
</reference>
<sequence length="81" mass="8482">MDPVDDHLAALTPAGRGATAAGARLRSGAAHTTFSSRCDTVVDNEWTVLDAAVNVDVGCVSHFNLVSDRAVFDRVRQAVTG</sequence>
<protein>
    <submittedName>
        <fullName evidence="1">Uncharacterized protein</fullName>
    </submittedName>
</protein>
<dbReference type="RefSeq" id="WP_378054520.1">
    <property type="nucleotide sequence ID" value="NZ_JBHSIS010000002.1"/>
</dbReference>
<dbReference type="EMBL" id="JBHSIS010000002">
    <property type="protein sequence ID" value="MFC4852634.1"/>
    <property type="molecule type" value="Genomic_DNA"/>
</dbReference>
<proteinExistence type="predicted"/>
<evidence type="ECO:0000313" key="2">
    <source>
        <dbReference type="Proteomes" id="UP001595859"/>
    </source>
</evidence>
<dbReference type="Gene3D" id="3.40.50.1820">
    <property type="entry name" value="alpha/beta hydrolase"/>
    <property type="match status" value="1"/>
</dbReference>
<dbReference type="InterPro" id="IPR029058">
    <property type="entry name" value="AB_hydrolase_fold"/>
</dbReference>
<organism evidence="1 2">
    <name type="scientific">Actinophytocola glycyrrhizae</name>
    <dbReference type="NCBI Taxonomy" id="2044873"/>
    <lineage>
        <taxon>Bacteria</taxon>
        <taxon>Bacillati</taxon>
        <taxon>Actinomycetota</taxon>
        <taxon>Actinomycetes</taxon>
        <taxon>Pseudonocardiales</taxon>
        <taxon>Pseudonocardiaceae</taxon>
    </lineage>
</organism>
<keyword evidence="2" id="KW-1185">Reference proteome</keyword>
<evidence type="ECO:0000313" key="1">
    <source>
        <dbReference type="EMBL" id="MFC4852634.1"/>
    </source>
</evidence>
<comment type="caution">
    <text evidence="1">The sequence shown here is derived from an EMBL/GenBank/DDBJ whole genome shotgun (WGS) entry which is preliminary data.</text>
</comment>
<accession>A0ABV9RVD8</accession>